<dbReference type="GO" id="GO:0003677">
    <property type="term" value="F:DNA binding"/>
    <property type="evidence" value="ECO:0007669"/>
    <property type="project" value="InterPro"/>
</dbReference>
<keyword evidence="4" id="KW-1185">Reference proteome</keyword>
<organism evidence="3 4">
    <name type="scientific">Kaistia soli DSM 19436</name>
    <dbReference type="NCBI Taxonomy" id="1122133"/>
    <lineage>
        <taxon>Bacteria</taxon>
        <taxon>Pseudomonadati</taxon>
        <taxon>Pseudomonadota</taxon>
        <taxon>Alphaproteobacteria</taxon>
        <taxon>Hyphomicrobiales</taxon>
        <taxon>Kaistiaceae</taxon>
        <taxon>Kaistia</taxon>
    </lineage>
</organism>
<dbReference type="SUPFAM" id="SSF53041">
    <property type="entry name" value="Resolvase-like"/>
    <property type="match status" value="1"/>
</dbReference>
<proteinExistence type="predicted"/>
<dbReference type="SMART" id="SM00857">
    <property type="entry name" value="Resolvase"/>
    <property type="match status" value="1"/>
</dbReference>
<dbReference type="Gene3D" id="3.90.1750.20">
    <property type="entry name" value="Putative Large Serine Recombinase, Chain B, Domain 2"/>
    <property type="match status" value="1"/>
</dbReference>
<evidence type="ECO:0000259" key="1">
    <source>
        <dbReference type="PROSITE" id="PS51736"/>
    </source>
</evidence>
<dbReference type="PANTHER" id="PTHR30461:SF23">
    <property type="entry name" value="DNA RECOMBINASE-RELATED"/>
    <property type="match status" value="1"/>
</dbReference>
<dbReference type="STRING" id="1122133.SAMN02745157_4822"/>
<protein>
    <submittedName>
        <fullName evidence="3">Site-specific DNA recombinase</fullName>
    </submittedName>
</protein>
<dbReference type="InterPro" id="IPR011109">
    <property type="entry name" value="DNA_bind_recombinase_dom"/>
</dbReference>
<evidence type="ECO:0000313" key="3">
    <source>
        <dbReference type="EMBL" id="SHG78351.1"/>
    </source>
</evidence>
<dbReference type="GO" id="GO:0000150">
    <property type="term" value="F:DNA strand exchange activity"/>
    <property type="evidence" value="ECO:0007669"/>
    <property type="project" value="InterPro"/>
</dbReference>
<dbReference type="InterPro" id="IPR036162">
    <property type="entry name" value="Resolvase-like_N_sf"/>
</dbReference>
<dbReference type="CDD" id="cd00338">
    <property type="entry name" value="Ser_Recombinase"/>
    <property type="match status" value="1"/>
</dbReference>
<dbReference type="PROSITE" id="PS51736">
    <property type="entry name" value="RECOMBINASES_3"/>
    <property type="match status" value="1"/>
</dbReference>
<dbReference type="InterPro" id="IPR038109">
    <property type="entry name" value="DNA_bind_recomb_sf"/>
</dbReference>
<dbReference type="PROSITE" id="PS51737">
    <property type="entry name" value="RECOMBINASE_DNA_BIND"/>
    <property type="match status" value="1"/>
</dbReference>
<dbReference type="AlphaFoldDB" id="A0A1M5MM53"/>
<feature type="domain" description="Resolvase/invertase-type recombinase catalytic" evidence="1">
    <location>
        <begin position="3"/>
        <end position="152"/>
    </location>
</feature>
<dbReference type="EMBL" id="FQUP01000007">
    <property type="protein sequence ID" value="SHG78351.1"/>
    <property type="molecule type" value="Genomic_DNA"/>
</dbReference>
<gene>
    <name evidence="3" type="ORF">SAMN02745157_4822</name>
</gene>
<sequence>MTRAAIYARFSSDLQSDHSVDDQIALCRTYADRHGWHVAAVFADRAASGSSVHGRPDYARMLGLAFEGGFEIVLAEDMDRFSRNLGDIARLHERMGFLGLKLWTVADGEISDMHVGLKGTMSAMFLKNLAAKTRRGMAGVVRSGRHAGGRAYGYHAVPGEPGRLEIVPDEAIIVRRIFTLYLEGHSPRQIASILNQQGVPPPRGNYWAASTINGNRQRGHGIILNPLYAGEIVWNRVRMVKDPDTGRRISRVNAEADWQRAEAPHLAIIDKATFDAANNRKASRGGERPHLHRKARHLLSGLLRCGCCGAGMSVKDRTTGGIRIMCTRAKEADACSNRRPYPLGRIERAVVGGLREQLADDKAIRWYVSVYNDERQRLAAATIRSRSDCERTLSRIDSDLQRMTDLAIRGVISEADAVQRLPAMRAERERAAADLAATDEPPNIVALHSGTVADYRRKLSRLEQAIAEGDGTLEAESKSALRDMIETVTVHPPQAGTGDIEISVAGHLASLTNPAAKHQGGNGGSGRGT</sequence>
<dbReference type="Gene3D" id="3.40.50.1390">
    <property type="entry name" value="Resolvase, N-terminal catalytic domain"/>
    <property type="match status" value="1"/>
</dbReference>
<dbReference type="RefSeq" id="WP_175561929.1">
    <property type="nucleotide sequence ID" value="NZ_FQUP01000007.1"/>
</dbReference>
<accession>A0A1M5MM53</accession>
<dbReference type="Pfam" id="PF00239">
    <property type="entry name" value="Resolvase"/>
    <property type="match status" value="1"/>
</dbReference>
<dbReference type="Pfam" id="PF13408">
    <property type="entry name" value="Zn_ribbon_recom"/>
    <property type="match status" value="1"/>
</dbReference>
<dbReference type="InterPro" id="IPR025827">
    <property type="entry name" value="Zn_ribbon_recom_dom"/>
</dbReference>
<dbReference type="InterPro" id="IPR006119">
    <property type="entry name" value="Resolv_N"/>
</dbReference>
<dbReference type="PANTHER" id="PTHR30461">
    <property type="entry name" value="DNA-INVERTASE FROM LAMBDOID PROPHAGE"/>
    <property type="match status" value="1"/>
</dbReference>
<dbReference type="Pfam" id="PF07508">
    <property type="entry name" value="Recombinase"/>
    <property type="match status" value="1"/>
</dbReference>
<name>A0A1M5MM53_9HYPH</name>
<reference evidence="3 4" key="1">
    <citation type="submission" date="2016-11" db="EMBL/GenBank/DDBJ databases">
        <authorList>
            <person name="Jaros S."/>
            <person name="Januszkiewicz K."/>
            <person name="Wedrychowicz H."/>
        </authorList>
    </citation>
    <scope>NUCLEOTIDE SEQUENCE [LARGE SCALE GENOMIC DNA]</scope>
    <source>
        <strain evidence="3 4">DSM 19436</strain>
    </source>
</reference>
<evidence type="ECO:0000313" key="4">
    <source>
        <dbReference type="Proteomes" id="UP000184485"/>
    </source>
</evidence>
<feature type="domain" description="Recombinase" evidence="2">
    <location>
        <begin position="151"/>
        <end position="287"/>
    </location>
</feature>
<dbReference type="InterPro" id="IPR050639">
    <property type="entry name" value="SSR_resolvase"/>
</dbReference>
<evidence type="ECO:0000259" key="2">
    <source>
        <dbReference type="PROSITE" id="PS51737"/>
    </source>
</evidence>
<dbReference type="Proteomes" id="UP000184485">
    <property type="component" value="Unassembled WGS sequence"/>
</dbReference>